<proteinExistence type="predicted"/>
<accession>G9NEB2</accession>
<dbReference type="OrthoDB" id="4896127at2759"/>
<dbReference type="GeneID" id="25777253"/>
<comment type="caution">
    <text evidence="1">The sequence shown here is derived from an EMBL/GenBank/DDBJ whole genome shotgun (WGS) entry which is preliminary data.</text>
</comment>
<dbReference type="OMA" id="DFVCVPY"/>
<protein>
    <submittedName>
        <fullName evidence="1">Uncharacterized protein</fullName>
    </submittedName>
</protein>
<dbReference type="EMBL" id="ABDG02000011">
    <property type="protein sequence ID" value="EHK51018.1"/>
    <property type="molecule type" value="Genomic_DNA"/>
</dbReference>
<dbReference type="STRING" id="452589.G9NEB2"/>
<evidence type="ECO:0000313" key="2">
    <source>
        <dbReference type="Proteomes" id="UP000005426"/>
    </source>
</evidence>
<sequence length="239" mass="26607">MDSGEKKQVKAKLIHVISGTFDEAGDPAALLVFEFHFHMPSGRRFKHTLITVTFEDEKGPSILDPEVYRISPEGRYALDKVTNSKDVSHAVDAAVNGGVGGANLELGYHWKMDRNIEKEHSGTLRGLSRRFKTYGEETSAVWEIEEDPVKKEGIPTFLRSALILRLDDESDKFQFTVKIETRESKLLFGSRSSRMIDPFNIDPASNCLAKEANIDTANLGEVDLSSQCVVKLATLMSTT</sequence>
<organism evidence="1 2">
    <name type="scientific">Hypocrea atroviridis (strain ATCC 20476 / IMI 206040)</name>
    <name type="common">Trichoderma atroviride</name>
    <dbReference type="NCBI Taxonomy" id="452589"/>
    <lineage>
        <taxon>Eukaryota</taxon>
        <taxon>Fungi</taxon>
        <taxon>Dikarya</taxon>
        <taxon>Ascomycota</taxon>
        <taxon>Pezizomycotina</taxon>
        <taxon>Sordariomycetes</taxon>
        <taxon>Hypocreomycetidae</taxon>
        <taxon>Hypocreales</taxon>
        <taxon>Hypocreaceae</taxon>
        <taxon>Trichoderma</taxon>
    </lineage>
</organism>
<dbReference type="HOGENOM" id="CLU_072358_2_0_1"/>
<reference evidence="1 2" key="1">
    <citation type="journal article" date="2011" name="Genome Biol.">
        <title>Comparative genome sequence analysis underscores mycoparasitism as the ancestral life style of Trichoderma.</title>
        <authorList>
            <person name="Kubicek C.P."/>
            <person name="Herrera-Estrella A."/>
            <person name="Seidl-Seiboth V."/>
            <person name="Martinez D.A."/>
            <person name="Druzhinina I.S."/>
            <person name="Thon M."/>
            <person name="Zeilinger S."/>
            <person name="Casas-Flores S."/>
            <person name="Horwitz B.A."/>
            <person name="Mukherjee P.K."/>
            <person name="Mukherjee M."/>
            <person name="Kredics L."/>
            <person name="Alcaraz L.D."/>
            <person name="Aerts A."/>
            <person name="Antal Z."/>
            <person name="Atanasova L."/>
            <person name="Cervantes-Badillo M.G."/>
            <person name="Challacombe J."/>
            <person name="Chertkov O."/>
            <person name="McCluskey K."/>
            <person name="Coulpier F."/>
            <person name="Deshpande N."/>
            <person name="von Doehren H."/>
            <person name="Ebbole D.J."/>
            <person name="Esquivel-Naranjo E.U."/>
            <person name="Fekete E."/>
            <person name="Flipphi M."/>
            <person name="Glaser F."/>
            <person name="Gomez-Rodriguez E.Y."/>
            <person name="Gruber S."/>
            <person name="Han C."/>
            <person name="Henrissat B."/>
            <person name="Hermosa R."/>
            <person name="Hernandez-Onate M."/>
            <person name="Karaffa L."/>
            <person name="Kosti I."/>
            <person name="Le Crom S."/>
            <person name="Lindquist E."/>
            <person name="Lucas S."/>
            <person name="Luebeck M."/>
            <person name="Luebeck P.S."/>
            <person name="Margeot A."/>
            <person name="Metz B."/>
            <person name="Misra M."/>
            <person name="Nevalainen H."/>
            <person name="Omann M."/>
            <person name="Packer N."/>
            <person name="Perrone G."/>
            <person name="Uresti-Rivera E.E."/>
            <person name="Salamov A."/>
            <person name="Schmoll M."/>
            <person name="Seiboth B."/>
            <person name="Shapiro H."/>
            <person name="Sukno S."/>
            <person name="Tamayo-Ramos J.A."/>
            <person name="Tisch D."/>
            <person name="Wiest A."/>
            <person name="Wilkinson H.H."/>
            <person name="Zhang M."/>
            <person name="Coutinho P.M."/>
            <person name="Kenerley C.M."/>
            <person name="Monte E."/>
            <person name="Baker S.E."/>
            <person name="Grigoriev I.V."/>
        </authorList>
    </citation>
    <scope>NUCLEOTIDE SEQUENCE [LARGE SCALE GENOMIC DNA]</scope>
    <source>
        <strain evidence="2">ATCC 20476 / IMI 206040</strain>
    </source>
</reference>
<evidence type="ECO:0000313" key="1">
    <source>
        <dbReference type="EMBL" id="EHK51018.1"/>
    </source>
</evidence>
<gene>
    <name evidence="1" type="ORF">TRIATDRAFT_186641</name>
</gene>
<name>G9NEB2_HYPAI</name>
<dbReference type="Proteomes" id="UP000005426">
    <property type="component" value="Unassembled WGS sequence"/>
</dbReference>
<dbReference type="KEGG" id="tatv:25777253"/>
<dbReference type="eggNOG" id="ENOG502SXY4">
    <property type="taxonomic scope" value="Eukaryota"/>
</dbReference>
<dbReference type="AlphaFoldDB" id="G9NEB2"/>
<keyword evidence="2" id="KW-1185">Reference proteome</keyword>